<dbReference type="EMBL" id="FTPU01000022">
    <property type="protein sequence ID" value="SIT97404.1"/>
    <property type="molecule type" value="Genomic_DNA"/>
</dbReference>
<gene>
    <name evidence="3" type="ORF">SAMN05660493_02121</name>
</gene>
<reference evidence="4" key="1">
    <citation type="submission" date="2016-10" db="EMBL/GenBank/DDBJ databases">
        <authorList>
            <person name="Varghese N."/>
            <person name="Submissions S."/>
        </authorList>
    </citation>
    <scope>NUCLEOTIDE SEQUENCE [LARGE SCALE GENOMIC DNA]</scope>
    <source>
        <strain evidence="4">DSM 19482</strain>
    </source>
</reference>
<dbReference type="GO" id="GO:0004521">
    <property type="term" value="F:RNA endonuclease activity"/>
    <property type="evidence" value="ECO:0007669"/>
    <property type="project" value="TreeGrafter"/>
</dbReference>
<evidence type="ECO:0000313" key="4">
    <source>
        <dbReference type="Proteomes" id="UP000187261"/>
    </source>
</evidence>
<dbReference type="NCBIfam" id="TIGR02385">
    <property type="entry name" value="RelE_StbE"/>
    <property type="match status" value="1"/>
</dbReference>
<dbReference type="InterPro" id="IPR035093">
    <property type="entry name" value="RelE/ParE_toxin_dom_sf"/>
</dbReference>
<dbReference type="InterPro" id="IPR004386">
    <property type="entry name" value="Toxin_YafQ-like"/>
</dbReference>
<protein>
    <submittedName>
        <fullName evidence="3">mRNA interferase YafQ</fullName>
    </submittedName>
</protein>
<dbReference type="GO" id="GO:0006402">
    <property type="term" value="P:mRNA catabolic process"/>
    <property type="evidence" value="ECO:0007669"/>
    <property type="project" value="TreeGrafter"/>
</dbReference>
<dbReference type="GO" id="GO:0006415">
    <property type="term" value="P:translational termination"/>
    <property type="evidence" value="ECO:0007669"/>
    <property type="project" value="TreeGrafter"/>
</dbReference>
<sequence>MYNLELTNQFKKDIKLAKKRGLDMKKLDEVVTVLVSEGNLPQQFKPHKLSGQYSGLWECHIKSDWLLIWEQKEEIRLISLIRTGSHSDLF</sequence>
<name>A0A1U7PY21_9FLAO</name>
<dbReference type="STRING" id="1121284.SAMN05660493_02121"/>
<keyword evidence="4" id="KW-1185">Reference proteome</keyword>
<dbReference type="Gene3D" id="3.30.2310.20">
    <property type="entry name" value="RelE-like"/>
    <property type="match status" value="1"/>
</dbReference>
<dbReference type="InterPro" id="IPR007712">
    <property type="entry name" value="RelE/ParE_toxin"/>
</dbReference>
<evidence type="ECO:0000313" key="3">
    <source>
        <dbReference type="EMBL" id="SIT97404.1"/>
    </source>
</evidence>
<organism evidence="3 4">
    <name type="scientific">Epilithonimonas bovis DSM 19482</name>
    <dbReference type="NCBI Taxonomy" id="1121284"/>
    <lineage>
        <taxon>Bacteria</taxon>
        <taxon>Pseudomonadati</taxon>
        <taxon>Bacteroidota</taxon>
        <taxon>Flavobacteriia</taxon>
        <taxon>Flavobacteriales</taxon>
        <taxon>Weeksellaceae</taxon>
        <taxon>Chryseobacterium group</taxon>
        <taxon>Epilithonimonas</taxon>
    </lineage>
</organism>
<dbReference type="AlphaFoldDB" id="A0A1U7PY21"/>
<feature type="active site" description="Proton donor" evidence="2">
    <location>
        <position position="86"/>
    </location>
</feature>
<dbReference type="Proteomes" id="UP000187261">
    <property type="component" value="Unassembled WGS sequence"/>
</dbReference>
<dbReference type="RefSeq" id="WP_076783567.1">
    <property type="nucleotide sequence ID" value="NZ_FTPU01000022.1"/>
</dbReference>
<proteinExistence type="predicted"/>
<accession>A0A1U7PY21</accession>
<dbReference type="PANTHER" id="PTHR40588">
    <property type="entry name" value="MRNA INTERFERASE TOXIN YAFQ"/>
    <property type="match status" value="1"/>
</dbReference>
<keyword evidence="1" id="KW-1277">Toxin-antitoxin system</keyword>
<dbReference type="Pfam" id="PF15738">
    <property type="entry name" value="YafQ_toxin"/>
    <property type="match status" value="1"/>
</dbReference>
<evidence type="ECO:0000256" key="1">
    <source>
        <dbReference type="ARBA" id="ARBA00022649"/>
    </source>
</evidence>
<dbReference type="PANTHER" id="PTHR40588:SF1">
    <property type="entry name" value="MRNA INTERFERASE TOXIN YAFQ"/>
    <property type="match status" value="1"/>
</dbReference>
<dbReference type="PIRSF" id="PIRSF006156">
    <property type="entry name" value="YafQ"/>
    <property type="match status" value="1"/>
</dbReference>
<dbReference type="SUPFAM" id="SSF143011">
    <property type="entry name" value="RelE-like"/>
    <property type="match status" value="1"/>
</dbReference>
<dbReference type="OrthoDB" id="7030467at2"/>
<evidence type="ECO:0000256" key="2">
    <source>
        <dbReference type="PIRSR" id="PIRSR006156-1"/>
    </source>
</evidence>